<sequence length="80" mass="9174">MIPHRKFGTLHISLLDRPINSLVLVEYPFGTFWRPFARNAERDFHAALDQIMKRLQHLQEQLISARGGDGAMKGKVCGDR</sequence>
<name>A0A1C3WCX1_9HYPH</name>
<organism evidence="1 2">
    <name type="scientific">Rhizobium lusitanum</name>
    <dbReference type="NCBI Taxonomy" id="293958"/>
    <lineage>
        <taxon>Bacteria</taxon>
        <taxon>Pseudomonadati</taxon>
        <taxon>Pseudomonadota</taxon>
        <taxon>Alphaproteobacteria</taxon>
        <taxon>Hyphomicrobiales</taxon>
        <taxon>Rhizobiaceae</taxon>
        <taxon>Rhizobium/Agrobacterium group</taxon>
        <taxon>Rhizobium</taxon>
    </lineage>
</organism>
<dbReference type="EMBL" id="FMAF01000010">
    <property type="protein sequence ID" value="SCB37716.1"/>
    <property type="molecule type" value="Genomic_DNA"/>
</dbReference>
<proteinExistence type="predicted"/>
<evidence type="ECO:0000313" key="2">
    <source>
        <dbReference type="Proteomes" id="UP000199205"/>
    </source>
</evidence>
<reference evidence="2" key="1">
    <citation type="submission" date="2016-08" db="EMBL/GenBank/DDBJ databases">
        <authorList>
            <person name="Varghese N."/>
            <person name="Submissions Spin"/>
        </authorList>
    </citation>
    <scope>NUCLEOTIDE SEQUENCE [LARGE SCALE GENOMIC DNA]</scope>
    <source>
        <strain evidence="2">P1-7</strain>
    </source>
</reference>
<gene>
    <name evidence="1" type="ORF">GA0061101_11063</name>
</gene>
<accession>A0A1C3WCX1</accession>
<protein>
    <submittedName>
        <fullName evidence="1">Uncharacterized protein</fullName>
    </submittedName>
</protein>
<dbReference type="AlphaFoldDB" id="A0A1C3WCX1"/>
<evidence type="ECO:0000313" key="1">
    <source>
        <dbReference type="EMBL" id="SCB37716.1"/>
    </source>
</evidence>
<dbReference type="Proteomes" id="UP000199205">
    <property type="component" value="Unassembled WGS sequence"/>
</dbReference>